<protein>
    <submittedName>
        <fullName evidence="1">M1-mediated checkpoint protein hug1</fullName>
    </submittedName>
</protein>
<reference evidence="1 2" key="1">
    <citation type="journal article" date="2019" name="BMC Genomics">
        <title>Chromosome level assembly and comparative genome analysis confirm lager-brewing yeasts originated from a single hybridization.</title>
        <authorList>
            <person name="Salazar A.N."/>
            <person name="Gorter de Vries A.R."/>
            <person name="van den Broek M."/>
            <person name="Brouwers N."/>
            <person name="de la Torre Cortes P."/>
            <person name="Kuijpers N.G.A."/>
            <person name="Daran J.G."/>
            <person name="Abeel T."/>
        </authorList>
    </citation>
    <scope>NUCLEOTIDE SEQUENCE [LARGE SCALE GENOMIC DNA]</scope>
    <source>
        <strain evidence="1 2">CBS 1483</strain>
    </source>
</reference>
<sequence length="71" mass="7621">MTMDQGLNPKQFFLDDVILQDTLCSMSNRVNTSVKTGYLLPKGHVPSANIIAVERRGGLSDIGKTPASSAN</sequence>
<evidence type="ECO:0000313" key="1">
    <source>
        <dbReference type="EMBL" id="QID87094.1"/>
    </source>
</evidence>
<organism evidence="1 2">
    <name type="scientific">Saccharomyces pastorianus</name>
    <name type="common">Lager yeast</name>
    <name type="synonym">Saccharomyces cerevisiae x Saccharomyces eubayanus</name>
    <dbReference type="NCBI Taxonomy" id="27292"/>
    <lineage>
        <taxon>Eukaryota</taxon>
        <taxon>Fungi</taxon>
        <taxon>Dikarya</taxon>
        <taxon>Ascomycota</taxon>
        <taxon>Saccharomycotina</taxon>
        <taxon>Saccharomycetes</taxon>
        <taxon>Saccharomycetales</taxon>
        <taxon>Saccharomycetaceae</taxon>
        <taxon>Saccharomyces</taxon>
    </lineage>
</organism>
<dbReference type="OrthoDB" id="4039763at2759"/>
<gene>
    <name evidence="1" type="primary">HUG1_2</name>
    <name evidence="1" type="ORF">GRS66_009751</name>
</gene>
<keyword evidence="2" id="KW-1185">Reference proteome</keyword>
<evidence type="ECO:0000313" key="2">
    <source>
        <dbReference type="Proteomes" id="UP000501346"/>
    </source>
</evidence>
<dbReference type="Proteomes" id="UP000501346">
    <property type="component" value="Chromosome SeXIII-ScXIII"/>
</dbReference>
<name>A0A6C1EEP8_SACPS</name>
<dbReference type="EMBL" id="CP049010">
    <property type="protein sequence ID" value="QID87094.1"/>
    <property type="molecule type" value="Genomic_DNA"/>
</dbReference>
<proteinExistence type="predicted"/>
<accession>A0A6C1EEP8</accession>
<dbReference type="AlphaFoldDB" id="A0A6C1EEP8"/>